<evidence type="ECO:0000313" key="3">
    <source>
        <dbReference type="Proteomes" id="UP000053240"/>
    </source>
</evidence>
<reference evidence="2 3" key="1">
    <citation type="journal article" date="2015" name="Nat. Commun.">
        <title>Outbred genome sequencing and CRISPR/Cas9 gene editing in butterflies.</title>
        <authorList>
            <person name="Li X."/>
            <person name="Fan D."/>
            <person name="Zhang W."/>
            <person name="Liu G."/>
            <person name="Zhang L."/>
            <person name="Zhao L."/>
            <person name="Fang X."/>
            <person name="Chen L."/>
            <person name="Dong Y."/>
            <person name="Chen Y."/>
            <person name="Ding Y."/>
            <person name="Zhao R."/>
            <person name="Feng M."/>
            <person name="Zhu Y."/>
            <person name="Feng Y."/>
            <person name="Jiang X."/>
            <person name="Zhu D."/>
            <person name="Xiang H."/>
            <person name="Feng X."/>
            <person name="Li S."/>
            <person name="Wang J."/>
            <person name="Zhang G."/>
            <person name="Kronforst M.R."/>
            <person name="Wang W."/>
        </authorList>
    </citation>
    <scope>NUCLEOTIDE SEQUENCE [LARGE SCALE GENOMIC DNA]</scope>
    <source>
        <strain evidence="2">Ya'a_city_454_Pm</strain>
        <tissue evidence="2">Whole body</tissue>
    </source>
</reference>
<dbReference type="EMBL" id="LADJ01011158">
    <property type="protein sequence ID" value="KPJ20969.1"/>
    <property type="molecule type" value="Genomic_DNA"/>
</dbReference>
<dbReference type="InParanoid" id="A0A0N1IQH5"/>
<organism evidence="2 3">
    <name type="scientific">Papilio machaon</name>
    <name type="common">Old World swallowtail butterfly</name>
    <dbReference type="NCBI Taxonomy" id="76193"/>
    <lineage>
        <taxon>Eukaryota</taxon>
        <taxon>Metazoa</taxon>
        <taxon>Ecdysozoa</taxon>
        <taxon>Arthropoda</taxon>
        <taxon>Hexapoda</taxon>
        <taxon>Insecta</taxon>
        <taxon>Pterygota</taxon>
        <taxon>Neoptera</taxon>
        <taxon>Endopterygota</taxon>
        <taxon>Lepidoptera</taxon>
        <taxon>Glossata</taxon>
        <taxon>Ditrysia</taxon>
        <taxon>Papilionoidea</taxon>
        <taxon>Papilionidae</taxon>
        <taxon>Papilioninae</taxon>
        <taxon>Papilio</taxon>
    </lineage>
</organism>
<name>A0A0N1IQH5_PAPMA</name>
<keyword evidence="3" id="KW-1185">Reference proteome</keyword>
<sequence>MHELSAHCRVPKVEQLEAQTREMNQIITDLEAKKATSDEELKSYEEKVVLLRDIIANLENQLEQKNKREADILQQLENMKQTIEDRDSKMRALLGELESLKNEKIDQSQVVCENCNREEERYKELMDNIEEQVSFVTSIRLNVIG</sequence>
<evidence type="ECO:0000313" key="2">
    <source>
        <dbReference type="EMBL" id="KPJ20969.1"/>
    </source>
</evidence>
<accession>A0A0N1IQH5</accession>
<gene>
    <name evidence="2" type="ORF">RR48_00164</name>
</gene>
<dbReference type="AlphaFoldDB" id="A0A0N1IQH5"/>
<dbReference type="STRING" id="76193.A0A0N1IQH5"/>
<proteinExistence type="predicted"/>
<dbReference type="Proteomes" id="UP000053240">
    <property type="component" value="Unassembled WGS sequence"/>
</dbReference>
<evidence type="ECO:0000256" key="1">
    <source>
        <dbReference type="SAM" id="Coils"/>
    </source>
</evidence>
<protein>
    <submittedName>
        <fullName evidence="2">Uncharacterized protein</fullName>
    </submittedName>
</protein>
<feature type="coiled-coil region" evidence="1">
    <location>
        <begin position="13"/>
        <end position="132"/>
    </location>
</feature>
<keyword evidence="1" id="KW-0175">Coiled coil</keyword>
<comment type="caution">
    <text evidence="2">The sequence shown here is derived from an EMBL/GenBank/DDBJ whole genome shotgun (WGS) entry which is preliminary data.</text>
</comment>